<dbReference type="AlphaFoldDB" id="A0A2V3VP63"/>
<dbReference type="Gene3D" id="3.40.630.30">
    <property type="match status" value="1"/>
</dbReference>
<accession>A0A2V3VP63</accession>
<organism evidence="2 3">
    <name type="scientific">Pseudogracilibacillus auburnensis</name>
    <dbReference type="NCBI Taxonomy" id="1494959"/>
    <lineage>
        <taxon>Bacteria</taxon>
        <taxon>Bacillati</taxon>
        <taxon>Bacillota</taxon>
        <taxon>Bacilli</taxon>
        <taxon>Bacillales</taxon>
        <taxon>Bacillaceae</taxon>
        <taxon>Pseudogracilibacillus</taxon>
    </lineage>
</organism>
<proteinExistence type="predicted"/>
<dbReference type="Pfam" id="PF13302">
    <property type="entry name" value="Acetyltransf_3"/>
    <property type="match status" value="1"/>
</dbReference>
<dbReference type="EMBL" id="QJJQ01000015">
    <property type="protein sequence ID" value="PXW83622.1"/>
    <property type="molecule type" value="Genomic_DNA"/>
</dbReference>
<dbReference type="PANTHER" id="PTHR43441">
    <property type="entry name" value="RIBOSOMAL-PROTEIN-SERINE ACETYLTRANSFERASE"/>
    <property type="match status" value="1"/>
</dbReference>
<dbReference type="PROSITE" id="PS51186">
    <property type="entry name" value="GNAT"/>
    <property type="match status" value="1"/>
</dbReference>
<evidence type="ECO:0000313" key="3">
    <source>
        <dbReference type="Proteomes" id="UP000247978"/>
    </source>
</evidence>
<dbReference type="InterPro" id="IPR000182">
    <property type="entry name" value="GNAT_dom"/>
</dbReference>
<evidence type="ECO:0000259" key="1">
    <source>
        <dbReference type="PROSITE" id="PS51186"/>
    </source>
</evidence>
<gene>
    <name evidence="2" type="ORF">DFR56_11595</name>
</gene>
<keyword evidence="3" id="KW-1185">Reference proteome</keyword>
<dbReference type="OrthoDB" id="9784707at2"/>
<dbReference type="GO" id="GO:0005737">
    <property type="term" value="C:cytoplasm"/>
    <property type="evidence" value="ECO:0007669"/>
    <property type="project" value="TreeGrafter"/>
</dbReference>
<dbReference type="GO" id="GO:0008999">
    <property type="term" value="F:protein-N-terminal-alanine acetyltransferase activity"/>
    <property type="evidence" value="ECO:0007669"/>
    <property type="project" value="TreeGrafter"/>
</dbReference>
<dbReference type="SUPFAM" id="SSF55729">
    <property type="entry name" value="Acyl-CoA N-acyltransferases (Nat)"/>
    <property type="match status" value="1"/>
</dbReference>
<feature type="domain" description="N-acetyltransferase" evidence="1">
    <location>
        <begin position="10"/>
        <end position="176"/>
    </location>
</feature>
<dbReference type="Proteomes" id="UP000247978">
    <property type="component" value="Unassembled WGS sequence"/>
</dbReference>
<name>A0A2V3VP63_9BACI</name>
<dbReference type="PANTHER" id="PTHR43441:SF12">
    <property type="entry name" value="RIBOSOMAL N-ACETYLTRANSFERASE YDAF-RELATED"/>
    <property type="match status" value="1"/>
</dbReference>
<sequence length="181" mass="21261">MFILHVDDEVMLRMLTARDAEPLYQITDQSREYLKKWLPWLDEIHSVDDSLSFIKNSFQLYNDRKGITAGIFWFDQLVGVVGFNELDFKNKTGYIGYWLGENYQGKGIMTKAVSALITYGFSDLSLNRMDLRAAKENLPSRAIAERIGFKKEGRIRQAEWLYDRYVDHIVYGLLKEEWNNE</sequence>
<dbReference type="InterPro" id="IPR051908">
    <property type="entry name" value="Ribosomal_N-acetyltransferase"/>
</dbReference>
<keyword evidence="2" id="KW-0808">Transferase</keyword>
<dbReference type="GO" id="GO:1990189">
    <property type="term" value="F:protein N-terminal-serine acetyltransferase activity"/>
    <property type="evidence" value="ECO:0007669"/>
    <property type="project" value="TreeGrafter"/>
</dbReference>
<reference evidence="2 3" key="1">
    <citation type="submission" date="2018-05" db="EMBL/GenBank/DDBJ databases">
        <title>Genomic Encyclopedia of Type Strains, Phase IV (KMG-IV): sequencing the most valuable type-strain genomes for metagenomic binning, comparative biology and taxonomic classification.</title>
        <authorList>
            <person name="Goeker M."/>
        </authorList>
    </citation>
    <scope>NUCLEOTIDE SEQUENCE [LARGE SCALE GENOMIC DNA]</scope>
    <source>
        <strain evidence="2 3">DSM 28556</strain>
    </source>
</reference>
<protein>
    <submittedName>
        <fullName evidence="2">Ribosomal-protein-serine acetyltransferase</fullName>
    </submittedName>
</protein>
<dbReference type="InterPro" id="IPR016181">
    <property type="entry name" value="Acyl_CoA_acyltransferase"/>
</dbReference>
<evidence type="ECO:0000313" key="2">
    <source>
        <dbReference type="EMBL" id="PXW83622.1"/>
    </source>
</evidence>
<comment type="caution">
    <text evidence="2">The sequence shown here is derived from an EMBL/GenBank/DDBJ whole genome shotgun (WGS) entry which is preliminary data.</text>
</comment>
<dbReference type="CDD" id="cd04301">
    <property type="entry name" value="NAT_SF"/>
    <property type="match status" value="1"/>
</dbReference>